<dbReference type="PRINTS" id="PR00080">
    <property type="entry name" value="SDRFAMILY"/>
</dbReference>
<evidence type="ECO:0000313" key="4">
    <source>
        <dbReference type="Proteomes" id="UP000184073"/>
    </source>
</evidence>
<dbReference type="OrthoDB" id="47007at2759"/>
<dbReference type="RefSeq" id="XP_040671296.1">
    <property type="nucleotide sequence ID" value="XM_040813196.1"/>
</dbReference>
<dbReference type="InterPro" id="IPR036291">
    <property type="entry name" value="NAD(P)-bd_dom_sf"/>
</dbReference>
<dbReference type="EMBL" id="KV878133">
    <property type="protein sequence ID" value="OJJ05534.1"/>
    <property type="molecule type" value="Genomic_DNA"/>
</dbReference>
<organism evidence="3 4">
    <name type="scientific">Aspergillus versicolor CBS 583.65</name>
    <dbReference type="NCBI Taxonomy" id="1036611"/>
    <lineage>
        <taxon>Eukaryota</taxon>
        <taxon>Fungi</taxon>
        <taxon>Dikarya</taxon>
        <taxon>Ascomycota</taxon>
        <taxon>Pezizomycotina</taxon>
        <taxon>Eurotiomycetes</taxon>
        <taxon>Eurotiomycetidae</taxon>
        <taxon>Eurotiales</taxon>
        <taxon>Aspergillaceae</taxon>
        <taxon>Aspergillus</taxon>
        <taxon>Aspergillus subgen. Nidulantes</taxon>
    </lineage>
</organism>
<evidence type="ECO:0000256" key="2">
    <source>
        <dbReference type="ARBA" id="ARBA00022857"/>
    </source>
</evidence>
<dbReference type="PANTHER" id="PTHR42760">
    <property type="entry name" value="SHORT-CHAIN DEHYDROGENASES/REDUCTASES FAMILY MEMBER"/>
    <property type="match status" value="1"/>
</dbReference>
<dbReference type="AlphaFoldDB" id="A0A1L9PVF5"/>
<sequence length="292" mass="30963">MSPAAGISDNMDDPKPVLHGRLQGKVALVTGASSGFGRAIAFRYSKEGAIVACADIRPDCDAAGARSDDKSYGTDQYIEHRGGVAAFFEVNVSIPEQMKQLISAVVEKYGRLDIMVNNAGICPESLPQHLGKTIDEKDEDVFHRTMMVNCWGAFLGCKYAVRQFLQQGCWPSGDRGWIVNIGSTSSLVAVGPGLAAYNTSKGAVFQLTRSVAVEMAPQKIHCNVLCPGDAVTACFKPHGESESAVAESTALYPWGRFGTLREIAGAALFLVSEDAGYVTGAALSVDGGYTAQ</sequence>
<dbReference type="GeneID" id="63728707"/>
<dbReference type="Pfam" id="PF13561">
    <property type="entry name" value="adh_short_C2"/>
    <property type="match status" value="1"/>
</dbReference>
<comment type="similarity">
    <text evidence="1">Belongs to the short-chain dehydrogenases/reductases (SDR) family.</text>
</comment>
<keyword evidence="2" id="KW-0521">NADP</keyword>
<evidence type="ECO:0000313" key="3">
    <source>
        <dbReference type="EMBL" id="OJJ05534.1"/>
    </source>
</evidence>
<reference evidence="4" key="1">
    <citation type="journal article" date="2017" name="Genome Biol.">
        <title>Comparative genomics reveals high biological diversity and specific adaptations in the industrially and medically important fungal genus Aspergillus.</title>
        <authorList>
            <person name="de Vries R.P."/>
            <person name="Riley R."/>
            <person name="Wiebenga A."/>
            <person name="Aguilar-Osorio G."/>
            <person name="Amillis S."/>
            <person name="Uchima C.A."/>
            <person name="Anderluh G."/>
            <person name="Asadollahi M."/>
            <person name="Askin M."/>
            <person name="Barry K."/>
            <person name="Battaglia E."/>
            <person name="Bayram O."/>
            <person name="Benocci T."/>
            <person name="Braus-Stromeyer S.A."/>
            <person name="Caldana C."/>
            <person name="Canovas D."/>
            <person name="Cerqueira G.C."/>
            <person name="Chen F."/>
            <person name="Chen W."/>
            <person name="Choi C."/>
            <person name="Clum A."/>
            <person name="Dos Santos R.A."/>
            <person name="Damasio A.R."/>
            <person name="Diallinas G."/>
            <person name="Emri T."/>
            <person name="Fekete E."/>
            <person name="Flipphi M."/>
            <person name="Freyberg S."/>
            <person name="Gallo A."/>
            <person name="Gournas C."/>
            <person name="Habgood R."/>
            <person name="Hainaut M."/>
            <person name="Harispe M.L."/>
            <person name="Henrissat B."/>
            <person name="Hilden K.S."/>
            <person name="Hope R."/>
            <person name="Hossain A."/>
            <person name="Karabika E."/>
            <person name="Karaffa L."/>
            <person name="Karanyi Z."/>
            <person name="Krasevec N."/>
            <person name="Kuo A."/>
            <person name="Kusch H."/>
            <person name="LaButti K."/>
            <person name="Lagendijk E.L."/>
            <person name="Lapidus A."/>
            <person name="Levasseur A."/>
            <person name="Lindquist E."/>
            <person name="Lipzen A."/>
            <person name="Logrieco A.F."/>
            <person name="MacCabe A."/>
            <person name="Maekelae M.R."/>
            <person name="Malavazi I."/>
            <person name="Melin P."/>
            <person name="Meyer V."/>
            <person name="Mielnichuk N."/>
            <person name="Miskei M."/>
            <person name="Molnar A.P."/>
            <person name="Mule G."/>
            <person name="Ngan C.Y."/>
            <person name="Orejas M."/>
            <person name="Orosz E."/>
            <person name="Ouedraogo J.P."/>
            <person name="Overkamp K.M."/>
            <person name="Park H.-S."/>
            <person name="Perrone G."/>
            <person name="Piumi F."/>
            <person name="Punt P.J."/>
            <person name="Ram A.F."/>
            <person name="Ramon A."/>
            <person name="Rauscher S."/>
            <person name="Record E."/>
            <person name="Riano-Pachon D.M."/>
            <person name="Robert V."/>
            <person name="Roehrig J."/>
            <person name="Ruller R."/>
            <person name="Salamov A."/>
            <person name="Salih N.S."/>
            <person name="Samson R.A."/>
            <person name="Sandor E."/>
            <person name="Sanguinetti M."/>
            <person name="Schuetze T."/>
            <person name="Sepcic K."/>
            <person name="Shelest E."/>
            <person name="Sherlock G."/>
            <person name="Sophianopoulou V."/>
            <person name="Squina F.M."/>
            <person name="Sun H."/>
            <person name="Susca A."/>
            <person name="Todd R.B."/>
            <person name="Tsang A."/>
            <person name="Unkles S.E."/>
            <person name="van de Wiele N."/>
            <person name="van Rossen-Uffink D."/>
            <person name="Oliveira J.V."/>
            <person name="Vesth T.C."/>
            <person name="Visser J."/>
            <person name="Yu J.-H."/>
            <person name="Zhou M."/>
            <person name="Andersen M.R."/>
            <person name="Archer D.B."/>
            <person name="Baker S.E."/>
            <person name="Benoit I."/>
            <person name="Brakhage A.A."/>
            <person name="Braus G.H."/>
            <person name="Fischer R."/>
            <person name="Frisvad J.C."/>
            <person name="Goldman G.H."/>
            <person name="Houbraken J."/>
            <person name="Oakley B."/>
            <person name="Pocsi I."/>
            <person name="Scazzocchio C."/>
            <person name="Seiboth B."/>
            <person name="vanKuyk P.A."/>
            <person name="Wortman J."/>
            <person name="Dyer P.S."/>
            <person name="Grigoriev I.V."/>
        </authorList>
    </citation>
    <scope>NUCLEOTIDE SEQUENCE [LARGE SCALE GENOMIC DNA]</scope>
    <source>
        <strain evidence="4">CBS 583.65</strain>
    </source>
</reference>
<dbReference type="Gene3D" id="3.40.50.720">
    <property type="entry name" value="NAD(P)-binding Rossmann-like Domain"/>
    <property type="match status" value="1"/>
</dbReference>
<proteinExistence type="inferred from homology"/>
<dbReference type="SUPFAM" id="SSF51735">
    <property type="entry name" value="NAD(P)-binding Rossmann-fold domains"/>
    <property type="match status" value="1"/>
</dbReference>
<gene>
    <name evidence="3" type="ORF">ASPVEDRAFT_45062</name>
</gene>
<name>A0A1L9PVF5_ASPVE</name>
<accession>A0A1L9PVF5</accession>
<keyword evidence="4" id="KW-1185">Reference proteome</keyword>
<dbReference type="PANTHER" id="PTHR42760:SF124">
    <property type="entry name" value="SHORT-CHAIN DEHYDROGENASE_REDUCTASE"/>
    <property type="match status" value="1"/>
</dbReference>
<dbReference type="GO" id="GO:0016616">
    <property type="term" value="F:oxidoreductase activity, acting on the CH-OH group of donors, NAD or NADP as acceptor"/>
    <property type="evidence" value="ECO:0007669"/>
    <property type="project" value="TreeGrafter"/>
</dbReference>
<protein>
    <submittedName>
        <fullName evidence="3">Uncharacterized protein</fullName>
    </submittedName>
</protein>
<dbReference type="InterPro" id="IPR002347">
    <property type="entry name" value="SDR_fam"/>
</dbReference>
<dbReference type="STRING" id="1036611.A0A1L9PVF5"/>
<dbReference type="VEuPathDB" id="FungiDB:ASPVEDRAFT_45062"/>
<dbReference type="CDD" id="cd05233">
    <property type="entry name" value="SDR_c"/>
    <property type="match status" value="1"/>
</dbReference>
<dbReference type="FunFam" id="3.40.50.720:FF:000084">
    <property type="entry name" value="Short-chain dehydrogenase reductase"/>
    <property type="match status" value="1"/>
</dbReference>
<dbReference type="Proteomes" id="UP000184073">
    <property type="component" value="Unassembled WGS sequence"/>
</dbReference>
<dbReference type="PRINTS" id="PR00081">
    <property type="entry name" value="GDHRDH"/>
</dbReference>
<evidence type="ECO:0000256" key="1">
    <source>
        <dbReference type="ARBA" id="ARBA00006484"/>
    </source>
</evidence>